<dbReference type="AlphaFoldDB" id="A0A368DS63"/>
<dbReference type="PIRSF" id="PIRSF006247">
    <property type="entry name" value="TrkH"/>
    <property type="match status" value="1"/>
</dbReference>
<feature type="transmembrane region" description="Helical" evidence="12">
    <location>
        <begin position="12"/>
        <end position="32"/>
    </location>
</feature>
<dbReference type="GO" id="GO:0005886">
    <property type="term" value="C:plasma membrane"/>
    <property type="evidence" value="ECO:0007669"/>
    <property type="project" value="UniProtKB-SubCell"/>
</dbReference>
<comment type="caution">
    <text evidence="13">The sequence shown here is derived from an EMBL/GenBank/DDBJ whole genome shotgun (WGS) entry which is preliminary data.</text>
</comment>
<feature type="transmembrane region" description="Helical" evidence="12">
    <location>
        <begin position="38"/>
        <end position="58"/>
    </location>
</feature>
<evidence type="ECO:0000313" key="14">
    <source>
        <dbReference type="Proteomes" id="UP000253570"/>
    </source>
</evidence>
<keyword evidence="7 12" id="KW-1133">Transmembrane helix</keyword>
<evidence type="ECO:0000256" key="10">
    <source>
        <dbReference type="PIRNR" id="PIRNR006247"/>
    </source>
</evidence>
<organism evidence="13 14">
    <name type="scientific">PS1 clade bacterium</name>
    <dbReference type="NCBI Taxonomy" id="2175152"/>
    <lineage>
        <taxon>Bacteria</taxon>
        <taxon>Pseudomonadati</taxon>
        <taxon>Pseudomonadota</taxon>
        <taxon>Alphaproteobacteria</taxon>
        <taxon>PS1 clade</taxon>
    </lineage>
</organism>
<reference evidence="13 14" key="1">
    <citation type="journal article" date="2018" name="Microbiome">
        <title>Fine metagenomic profile of the Mediterranean stratified and mixed water columns revealed by assembly and recruitment.</title>
        <authorList>
            <person name="Haro-Moreno J.M."/>
            <person name="Lopez-Perez M."/>
            <person name="De La Torre J.R."/>
            <person name="Picazo A."/>
            <person name="Camacho A."/>
            <person name="Rodriguez-Valera F."/>
        </authorList>
    </citation>
    <scope>NUCLEOTIDE SEQUENCE [LARGE SCALE GENOMIC DNA]</scope>
    <source>
        <strain evidence="13">MED-G57</strain>
    </source>
</reference>
<keyword evidence="5 12" id="KW-0812">Transmembrane</keyword>
<evidence type="ECO:0000313" key="13">
    <source>
        <dbReference type="EMBL" id="RCL74667.1"/>
    </source>
</evidence>
<evidence type="ECO:0000256" key="9">
    <source>
        <dbReference type="ARBA" id="ARBA00023136"/>
    </source>
</evidence>
<dbReference type="PANTHER" id="PTHR32024">
    <property type="entry name" value="TRK SYSTEM POTASSIUM UPTAKE PROTEIN TRKG-RELATED"/>
    <property type="match status" value="1"/>
</dbReference>
<name>A0A368DS63_9PROT</name>
<keyword evidence="8 10" id="KW-0406">Ion transport</keyword>
<feature type="binding site" evidence="11">
    <location>
        <position position="218"/>
    </location>
    <ligand>
        <name>K(+)</name>
        <dbReference type="ChEBI" id="CHEBI:29103"/>
    </ligand>
</feature>
<feature type="transmembrane region" description="Helical" evidence="12">
    <location>
        <begin position="327"/>
        <end position="352"/>
    </location>
</feature>
<comment type="subcellular location">
    <subcellularLocation>
        <location evidence="10">Cell inner membrane</location>
        <topology evidence="10">Multi-pass membrane protein</topology>
    </subcellularLocation>
    <subcellularLocation>
        <location evidence="1">Cell membrane</location>
        <topology evidence="1">Multi-pass membrane protein</topology>
    </subcellularLocation>
</comment>
<dbReference type="PANTHER" id="PTHR32024:SF3">
    <property type="entry name" value="TRK SYSTEM POTASSIUM UPTAKE PROTEIN"/>
    <property type="match status" value="1"/>
</dbReference>
<dbReference type="Proteomes" id="UP000253570">
    <property type="component" value="Unassembled WGS sequence"/>
</dbReference>
<evidence type="ECO:0000256" key="1">
    <source>
        <dbReference type="ARBA" id="ARBA00004651"/>
    </source>
</evidence>
<keyword evidence="9 10" id="KW-0472">Membrane</keyword>
<proteinExistence type="inferred from homology"/>
<evidence type="ECO:0000256" key="12">
    <source>
        <dbReference type="SAM" id="Phobius"/>
    </source>
</evidence>
<sequence length="481" mass="53002">MKFYPIIKIVGIFLIILGLSMLVPALIDIIYQHQNYRIFILSSLITSMFGVILLLSVWGKHQQLGLREAFLLTTSTWITIAIFSSIPFYMSNLSLSITDAFFESMSGITTTGATVINNLELQSKGILIWRALLQWLGGIGIIVMAVAVLPMLQVGGMQLFRLESSDNADKILPRATQIAGSIVLLYLIITFACALSYNIAGMGLFDSLAHALTTISTGGYSTHSDSFGFFDNPKIEYFAVLFMIIGSLPFVLYLQFVRGKPGNLFLDSQVITFIVILISAIILCTIYVHINIGIHYGEALRRAAFNVTSILTGTGYVSSDYMSWGSFITALFFFLMLMGGCAGSTSCGLKIFRFQILLKQLFVQTKKVAFPNAIFIPLYNGKEIPESINKAVTSFFIIFILSFVLIGIILSLFGLDLITAFSASASALANVGPGLGNIIGPTETYASIDIYAKWILSFAMLLGRLEIFTVIVIFTSYFWRQ</sequence>
<evidence type="ECO:0000256" key="8">
    <source>
        <dbReference type="ARBA" id="ARBA00023065"/>
    </source>
</evidence>
<keyword evidence="4 10" id="KW-0633">Potassium transport</keyword>
<evidence type="ECO:0000256" key="5">
    <source>
        <dbReference type="ARBA" id="ARBA00022692"/>
    </source>
</evidence>
<feature type="transmembrane region" description="Helical" evidence="12">
    <location>
        <begin position="127"/>
        <end position="152"/>
    </location>
</feature>
<keyword evidence="6 10" id="KW-0630">Potassium</keyword>
<feature type="transmembrane region" description="Helical" evidence="12">
    <location>
        <begin position="178"/>
        <end position="200"/>
    </location>
</feature>
<keyword evidence="11" id="KW-0479">Metal-binding</keyword>
<dbReference type="EMBL" id="QOQD01000001">
    <property type="protein sequence ID" value="RCL74667.1"/>
    <property type="molecule type" value="Genomic_DNA"/>
</dbReference>
<feature type="transmembrane region" description="Helical" evidence="12">
    <location>
        <begin position="454"/>
        <end position="479"/>
    </location>
</feature>
<evidence type="ECO:0000256" key="3">
    <source>
        <dbReference type="ARBA" id="ARBA00022475"/>
    </source>
</evidence>
<gene>
    <name evidence="13" type="ORF">DBW71_00540</name>
</gene>
<feature type="transmembrane region" description="Helical" evidence="12">
    <location>
        <begin position="237"/>
        <end position="257"/>
    </location>
</feature>
<feature type="transmembrane region" description="Helical" evidence="12">
    <location>
        <begin position="392"/>
        <end position="415"/>
    </location>
</feature>
<dbReference type="InterPro" id="IPR004772">
    <property type="entry name" value="TrkH"/>
</dbReference>
<keyword evidence="2 10" id="KW-0813">Transport</keyword>
<feature type="binding site" evidence="11">
    <location>
        <position position="110"/>
    </location>
    <ligand>
        <name>K(+)</name>
        <dbReference type="ChEBI" id="CHEBI:29103"/>
    </ligand>
</feature>
<comment type="function">
    <text evidence="10">Low-affinity potassium transport system. Interacts with Trk system potassium uptake protein TrkA.</text>
</comment>
<evidence type="ECO:0000256" key="11">
    <source>
        <dbReference type="PIRSR" id="PIRSR006247-1"/>
    </source>
</evidence>
<evidence type="ECO:0000256" key="4">
    <source>
        <dbReference type="ARBA" id="ARBA00022538"/>
    </source>
</evidence>
<protein>
    <recommendedName>
        <fullName evidence="10">Trk system potassium uptake protein</fullName>
    </recommendedName>
</protein>
<feature type="binding site" evidence="11">
    <location>
        <position position="430"/>
    </location>
    <ligand>
        <name>K(+)</name>
        <dbReference type="ChEBI" id="CHEBI:29103"/>
    </ligand>
</feature>
<dbReference type="GO" id="GO:0015379">
    <property type="term" value="F:potassium:chloride symporter activity"/>
    <property type="evidence" value="ECO:0007669"/>
    <property type="project" value="InterPro"/>
</dbReference>
<evidence type="ECO:0000256" key="7">
    <source>
        <dbReference type="ARBA" id="ARBA00022989"/>
    </source>
</evidence>
<keyword evidence="10" id="KW-0997">Cell inner membrane</keyword>
<accession>A0A368DS63</accession>
<evidence type="ECO:0000256" key="6">
    <source>
        <dbReference type="ARBA" id="ARBA00022958"/>
    </source>
</evidence>
<evidence type="ECO:0000256" key="2">
    <source>
        <dbReference type="ARBA" id="ARBA00022448"/>
    </source>
</evidence>
<keyword evidence="3 10" id="KW-1003">Cell membrane</keyword>
<feature type="binding site" evidence="11">
    <location>
        <position position="431"/>
    </location>
    <ligand>
        <name>K(+)</name>
        <dbReference type="ChEBI" id="CHEBI:29103"/>
    </ligand>
</feature>
<dbReference type="Pfam" id="PF02386">
    <property type="entry name" value="TrkH"/>
    <property type="match status" value="1"/>
</dbReference>
<feature type="transmembrane region" description="Helical" evidence="12">
    <location>
        <begin position="70"/>
        <end position="90"/>
    </location>
</feature>
<feature type="binding site" evidence="11">
    <location>
        <position position="111"/>
    </location>
    <ligand>
        <name>K(+)</name>
        <dbReference type="ChEBI" id="CHEBI:29103"/>
    </ligand>
</feature>
<dbReference type="GO" id="GO:0046872">
    <property type="term" value="F:metal ion binding"/>
    <property type="evidence" value="ECO:0007669"/>
    <property type="project" value="UniProtKB-KW"/>
</dbReference>
<feature type="binding site" evidence="11">
    <location>
        <position position="314"/>
    </location>
    <ligand>
        <name>K(+)</name>
        <dbReference type="ChEBI" id="CHEBI:29103"/>
    </ligand>
</feature>
<comment type="similarity">
    <text evidence="10">Belongs to the TrkH potassium transport family.</text>
</comment>
<feature type="transmembrane region" description="Helical" evidence="12">
    <location>
        <begin position="269"/>
        <end position="290"/>
    </location>
</feature>
<dbReference type="InterPro" id="IPR003445">
    <property type="entry name" value="Cat_transpt"/>
</dbReference>